<evidence type="ECO:0000259" key="11">
    <source>
        <dbReference type="PROSITE" id="PS51177"/>
    </source>
</evidence>
<reference evidence="12 13" key="1">
    <citation type="submission" date="2019-11" db="EMBL/GenBank/DDBJ databases">
        <authorList>
            <person name="Im W.T."/>
        </authorList>
    </citation>
    <scope>NUCLEOTIDE SEQUENCE [LARGE SCALE GENOMIC DNA]</scope>
    <source>
        <strain evidence="12 13">SB-02</strain>
    </source>
</reference>
<dbReference type="GO" id="GO:0004746">
    <property type="term" value="F:riboflavin synthase activity"/>
    <property type="evidence" value="ECO:0007669"/>
    <property type="project" value="UniProtKB-UniRule"/>
</dbReference>
<evidence type="ECO:0000256" key="5">
    <source>
        <dbReference type="ARBA" id="ARBA00013950"/>
    </source>
</evidence>
<protein>
    <recommendedName>
        <fullName evidence="5 9">Riboflavin synthase</fullName>
        <ecNumber evidence="4 9">2.5.1.9</ecNumber>
    </recommendedName>
</protein>
<evidence type="ECO:0000256" key="6">
    <source>
        <dbReference type="ARBA" id="ARBA00022619"/>
    </source>
</evidence>
<dbReference type="InterPro" id="IPR017938">
    <property type="entry name" value="Riboflavin_synthase-like_b-brl"/>
</dbReference>
<keyword evidence="8" id="KW-0677">Repeat</keyword>
<evidence type="ECO:0000256" key="3">
    <source>
        <dbReference type="ARBA" id="ARBA00004887"/>
    </source>
</evidence>
<feature type="domain" description="Lumazine-binding" evidence="11">
    <location>
        <begin position="96"/>
        <end position="192"/>
    </location>
</feature>
<gene>
    <name evidence="12" type="ORF">GLV81_05660</name>
</gene>
<dbReference type="GO" id="GO:0009231">
    <property type="term" value="P:riboflavin biosynthetic process"/>
    <property type="evidence" value="ECO:0007669"/>
    <property type="project" value="UniProtKB-KW"/>
</dbReference>
<dbReference type="SUPFAM" id="SSF63380">
    <property type="entry name" value="Riboflavin synthase domain-like"/>
    <property type="match status" value="2"/>
</dbReference>
<dbReference type="CDD" id="cd00402">
    <property type="entry name" value="Riboflavin_synthase_like"/>
    <property type="match status" value="1"/>
</dbReference>
<sequence length="196" mass="21227">MFTGIVETTGTVVAVSQTGTNSTFTIESSLSHTLKTDQSVSHNGVCLTVENVANGTHTVTAIAETLSKTNLGHWQAGTTVNLERCVPMNGRLDGHLVQGHVDATATCESVSNQDGSWLFTFSYPQQFAHLIIEKGSICLNGISLTVFNLVDNLFSVAIIPYTFAHTNMQHLQAGHTVNIEFDMVGKYLARWKELGV</sequence>
<evidence type="ECO:0000256" key="7">
    <source>
        <dbReference type="ARBA" id="ARBA00022679"/>
    </source>
</evidence>
<dbReference type="EC" id="2.5.1.9" evidence="4 9"/>
<dbReference type="FunFam" id="2.40.30.20:FF:000004">
    <property type="entry name" value="Riboflavin synthase, alpha subunit"/>
    <property type="match status" value="1"/>
</dbReference>
<dbReference type="PANTHER" id="PTHR21098">
    <property type="entry name" value="RIBOFLAVIN SYNTHASE ALPHA CHAIN"/>
    <property type="match status" value="1"/>
</dbReference>
<keyword evidence="7 12" id="KW-0808">Transferase</keyword>
<dbReference type="EMBL" id="CP046566">
    <property type="protein sequence ID" value="QGW27648.1"/>
    <property type="molecule type" value="Genomic_DNA"/>
</dbReference>
<evidence type="ECO:0000256" key="4">
    <source>
        <dbReference type="ARBA" id="ARBA00012827"/>
    </source>
</evidence>
<evidence type="ECO:0000313" key="12">
    <source>
        <dbReference type="EMBL" id="QGW27648.1"/>
    </source>
</evidence>
<name>A0A6I6GIZ5_9BACT</name>
<dbReference type="InterPro" id="IPR026017">
    <property type="entry name" value="Lumazine-bd_dom"/>
</dbReference>
<organism evidence="12 13">
    <name type="scientific">Phnomibacter ginsenosidimutans</name>
    <dbReference type="NCBI Taxonomy" id="2676868"/>
    <lineage>
        <taxon>Bacteria</taxon>
        <taxon>Pseudomonadati</taxon>
        <taxon>Bacteroidota</taxon>
        <taxon>Chitinophagia</taxon>
        <taxon>Chitinophagales</taxon>
        <taxon>Chitinophagaceae</taxon>
        <taxon>Phnomibacter</taxon>
    </lineage>
</organism>
<dbReference type="InterPro" id="IPR001783">
    <property type="entry name" value="Lumazine-bd"/>
</dbReference>
<keyword evidence="13" id="KW-1185">Reference proteome</keyword>
<accession>A0A6I6GIZ5</accession>
<dbReference type="NCBIfam" id="NF006767">
    <property type="entry name" value="PRK09289.1"/>
    <property type="match status" value="1"/>
</dbReference>
<evidence type="ECO:0000313" key="13">
    <source>
        <dbReference type="Proteomes" id="UP000426027"/>
    </source>
</evidence>
<dbReference type="KEGG" id="fls:GLV81_05660"/>
<comment type="pathway">
    <text evidence="3">Cofactor biosynthesis; riboflavin biosynthesis; riboflavin from 2-hydroxy-3-oxobutyl phosphate and 5-amino-6-(D-ribitylamino)uracil: step 2/2.</text>
</comment>
<dbReference type="NCBIfam" id="TIGR00187">
    <property type="entry name" value="ribE"/>
    <property type="match status" value="1"/>
</dbReference>
<dbReference type="PIRSF" id="PIRSF000498">
    <property type="entry name" value="Riboflavin_syn_A"/>
    <property type="match status" value="1"/>
</dbReference>
<evidence type="ECO:0000256" key="10">
    <source>
        <dbReference type="PROSITE-ProRule" id="PRU00524"/>
    </source>
</evidence>
<comment type="function">
    <text evidence="2">Catalyzes the dismutation of two molecules of 6,7-dimethyl-8-ribityllumazine, resulting in the formation of riboflavin and 5-amino-6-(D-ribitylamino)uracil.</text>
</comment>
<dbReference type="Gene3D" id="2.40.30.20">
    <property type="match status" value="2"/>
</dbReference>
<dbReference type="PANTHER" id="PTHR21098:SF12">
    <property type="entry name" value="RIBOFLAVIN SYNTHASE"/>
    <property type="match status" value="1"/>
</dbReference>
<evidence type="ECO:0000256" key="9">
    <source>
        <dbReference type="NCBIfam" id="TIGR00187"/>
    </source>
</evidence>
<evidence type="ECO:0000256" key="1">
    <source>
        <dbReference type="ARBA" id="ARBA00000968"/>
    </source>
</evidence>
<comment type="catalytic activity">
    <reaction evidence="1">
        <text>2 6,7-dimethyl-8-(1-D-ribityl)lumazine + H(+) = 5-amino-6-(D-ribitylamino)uracil + riboflavin</text>
        <dbReference type="Rhea" id="RHEA:20772"/>
        <dbReference type="ChEBI" id="CHEBI:15378"/>
        <dbReference type="ChEBI" id="CHEBI:15934"/>
        <dbReference type="ChEBI" id="CHEBI:57986"/>
        <dbReference type="ChEBI" id="CHEBI:58201"/>
        <dbReference type="EC" id="2.5.1.9"/>
    </reaction>
</comment>
<evidence type="ECO:0000256" key="8">
    <source>
        <dbReference type="ARBA" id="ARBA00022737"/>
    </source>
</evidence>
<feature type="domain" description="Lumazine-binding" evidence="11">
    <location>
        <begin position="1"/>
        <end position="95"/>
    </location>
</feature>
<dbReference type="AlphaFoldDB" id="A0A6I6GIZ5"/>
<evidence type="ECO:0000256" key="2">
    <source>
        <dbReference type="ARBA" id="ARBA00002803"/>
    </source>
</evidence>
<dbReference type="RefSeq" id="WP_157477612.1">
    <property type="nucleotide sequence ID" value="NZ_CP046566.1"/>
</dbReference>
<dbReference type="Proteomes" id="UP000426027">
    <property type="component" value="Chromosome"/>
</dbReference>
<dbReference type="Pfam" id="PF00677">
    <property type="entry name" value="Lum_binding"/>
    <property type="match status" value="2"/>
</dbReference>
<proteinExistence type="predicted"/>
<keyword evidence="6" id="KW-0686">Riboflavin biosynthesis</keyword>
<dbReference type="PROSITE" id="PS51177">
    <property type="entry name" value="LUMAZINE_BIND"/>
    <property type="match status" value="2"/>
</dbReference>
<feature type="repeat" description="Lumazine-binding" evidence="10">
    <location>
        <begin position="96"/>
        <end position="192"/>
    </location>
</feature>
<dbReference type="InterPro" id="IPR023366">
    <property type="entry name" value="ATP_synth_asu-like_sf"/>
</dbReference>
<feature type="repeat" description="Lumazine-binding" evidence="10">
    <location>
        <begin position="1"/>
        <end position="95"/>
    </location>
</feature>